<feature type="transmembrane region" description="Helical" evidence="4">
    <location>
        <begin position="95"/>
        <end position="113"/>
    </location>
</feature>
<proteinExistence type="predicted"/>
<dbReference type="GO" id="GO:0022857">
    <property type="term" value="F:transmembrane transporter activity"/>
    <property type="evidence" value="ECO:0007669"/>
    <property type="project" value="InterPro"/>
</dbReference>
<evidence type="ECO:0000256" key="4">
    <source>
        <dbReference type="SAM" id="Phobius"/>
    </source>
</evidence>
<feature type="transmembrane region" description="Helical" evidence="4">
    <location>
        <begin position="191"/>
        <end position="210"/>
    </location>
</feature>
<feature type="transmembrane region" description="Helical" evidence="4">
    <location>
        <begin position="269"/>
        <end position="290"/>
    </location>
</feature>
<feature type="transmembrane region" description="Helical" evidence="4">
    <location>
        <begin position="243"/>
        <end position="263"/>
    </location>
</feature>
<dbReference type="PANTHER" id="PTHR23526:SF1">
    <property type="entry name" value="MAJOR FACILITATOR SUPERFAMILY MFS_1"/>
    <property type="match status" value="1"/>
</dbReference>
<feature type="domain" description="Major facilitator superfamily (MFS) profile" evidence="5">
    <location>
        <begin position="191"/>
        <end position="407"/>
    </location>
</feature>
<feature type="transmembrane region" description="Helical" evidence="4">
    <location>
        <begin position="382"/>
        <end position="400"/>
    </location>
</feature>
<name>A0A4Q9B7R7_9DEIN</name>
<keyword evidence="2 4" id="KW-1133">Transmembrane helix</keyword>
<dbReference type="Proteomes" id="UP000292858">
    <property type="component" value="Unassembled WGS sequence"/>
</dbReference>
<evidence type="ECO:0000256" key="2">
    <source>
        <dbReference type="ARBA" id="ARBA00022989"/>
    </source>
</evidence>
<feature type="transmembrane region" description="Helical" evidence="4">
    <location>
        <begin position="31"/>
        <end position="53"/>
    </location>
</feature>
<feature type="transmembrane region" description="Helical" evidence="4">
    <location>
        <begin position="164"/>
        <end position="185"/>
    </location>
</feature>
<feature type="transmembrane region" description="Helical" evidence="4">
    <location>
        <begin position="65"/>
        <end position="83"/>
    </location>
</feature>
<evidence type="ECO:0000313" key="6">
    <source>
        <dbReference type="EMBL" id="TBH21193.1"/>
    </source>
</evidence>
<accession>A0A4Q9B7R7</accession>
<dbReference type="Pfam" id="PF07690">
    <property type="entry name" value="MFS_1"/>
    <property type="match status" value="1"/>
</dbReference>
<sequence length="407" mass="43703">MWKGPREGRSSILSILDLRERNYRLAVLNGWLVWLGDAFLSPHIVLAGFAARLGAPGPTIGLLPALLYAGGMLPQAFLAPWVARLPRKIVLYRKVAALRLLGVVLMALSALLLGPWPSLLLLGFLLGLLLNALFTGVSSLPFWEVVAKTTPKERRAALFSARNLVGGFLAFLAGLLVREVLALPLPFPLPYALLFALGALAFGVGWYLFGLTEEPEEAPREERLDLRLPLQNPGFRRYLRVRVLLALGGMVEPFYAAYAVRALGQERELGLYLSLYALAFTLSNLLWARLAARGSRGVLQAGAALALLAPLLALLLPTGLFGLVFLLQGAYLAALGLATTTYLLNLAPEGERSSHIGLANTVAGLFAFSTVLGGLVADAFGFAALFLLAAALYALALWGGRKLPEEG</sequence>
<dbReference type="InterPro" id="IPR052528">
    <property type="entry name" value="Sugar_transport-like"/>
</dbReference>
<keyword evidence="7" id="KW-1185">Reference proteome</keyword>
<evidence type="ECO:0000313" key="7">
    <source>
        <dbReference type="Proteomes" id="UP000292858"/>
    </source>
</evidence>
<dbReference type="EMBL" id="SIJL01000003">
    <property type="protein sequence ID" value="TBH21193.1"/>
    <property type="molecule type" value="Genomic_DNA"/>
</dbReference>
<dbReference type="SUPFAM" id="SSF103473">
    <property type="entry name" value="MFS general substrate transporter"/>
    <property type="match status" value="1"/>
</dbReference>
<dbReference type="PROSITE" id="PS50850">
    <property type="entry name" value="MFS"/>
    <property type="match status" value="1"/>
</dbReference>
<evidence type="ECO:0000256" key="3">
    <source>
        <dbReference type="ARBA" id="ARBA00023136"/>
    </source>
</evidence>
<gene>
    <name evidence="6" type="ORF">ETP66_03480</name>
</gene>
<keyword evidence="3 4" id="KW-0472">Membrane</keyword>
<comment type="caution">
    <text evidence="6">The sequence shown here is derived from an EMBL/GenBank/DDBJ whole genome shotgun (WGS) entry which is preliminary data.</text>
</comment>
<evidence type="ECO:0000256" key="1">
    <source>
        <dbReference type="ARBA" id="ARBA00022692"/>
    </source>
</evidence>
<dbReference type="InterPro" id="IPR020846">
    <property type="entry name" value="MFS_dom"/>
</dbReference>
<feature type="transmembrane region" description="Helical" evidence="4">
    <location>
        <begin position="119"/>
        <end position="143"/>
    </location>
</feature>
<dbReference type="PANTHER" id="PTHR23526">
    <property type="entry name" value="INTEGRAL MEMBRANE TRANSPORT PROTEIN-RELATED"/>
    <property type="match status" value="1"/>
</dbReference>
<feature type="transmembrane region" description="Helical" evidence="4">
    <location>
        <begin position="356"/>
        <end position="376"/>
    </location>
</feature>
<dbReference type="RefSeq" id="WP_130840660.1">
    <property type="nucleotide sequence ID" value="NZ_SIJL01000003.1"/>
</dbReference>
<feature type="transmembrane region" description="Helical" evidence="4">
    <location>
        <begin position="322"/>
        <end position="344"/>
    </location>
</feature>
<dbReference type="OrthoDB" id="24544at2"/>
<dbReference type="Gene3D" id="1.20.1250.20">
    <property type="entry name" value="MFS general substrate transporter like domains"/>
    <property type="match status" value="2"/>
</dbReference>
<feature type="transmembrane region" description="Helical" evidence="4">
    <location>
        <begin position="297"/>
        <end position="316"/>
    </location>
</feature>
<dbReference type="InterPro" id="IPR011701">
    <property type="entry name" value="MFS"/>
</dbReference>
<keyword evidence="1 4" id="KW-0812">Transmembrane</keyword>
<dbReference type="InterPro" id="IPR036259">
    <property type="entry name" value="MFS_trans_sf"/>
</dbReference>
<dbReference type="AlphaFoldDB" id="A0A4Q9B7R7"/>
<protein>
    <submittedName>
        <fullName evidence="6">MFS transporter</fullName>
    </submittedName>
</protein>
<evidence type="ECO:0000259" key="5">
    <source>
        <dbReference type="PROSITE" id="PS50850"/>
    </source>
</evidence>
<reference evidence="6 7" key="1">
    <citation type="submission" date="2019-02" db="EMBL/GenBank/DDBJ databases">
        <title>Thermus sp. a novel from hot spring.</title>
        <authorList>
            <person name="Zhao Z."/>
        </authorList>
    </citation>
    <scope>NUCLEOTIDE SEQUENCE [LARGE SCALE GENOMIC DNA]</scope>
    <source>
        <strain evidence="6 7">CFH 72773T</strain>
    </source>
</reference>
<organism evidence="6 7">
    <name type="scientific">Thermus thermamylovorans</name>
    <dbReference type="NCBI Taxonomy" id="2509362"/>
    <lineage>
        <taxon>Bacteria</taxon>
        <taxon>Thermotogati</taxon>
        <taxon>Deinococcota</taxon>
        <taxon>Deinococci</taxon>
        <taxon>Thermales</taxon>
        <taxon>Thermaceae</taxon>
        <taxon>Thermus</taxon>
    </lineage>
</organism>